<dbReference type="Proteomes" id="UP000468420">
    <property type="component" value="Unassembled WGS sequence"/>
</dbReference>
<dbReference type="RefSeq" id="WP_149691828.1">
    <property type="nucleotide sequence ID" value="NZ_QRDC01000010.1"/>
</dbReference>
<protein>
    <submittedName>
        <fullName evidence="1">DNA utilization protein HofM</fullName>
    </submittedName>
</protein>
<dbReference type="AlphaFoldDB" id="A0A6N6K1K7"/>
<evidence type="ECO:0000313" key="1">
    <source>
        <dbReference type="EMBL" id="KAA1277355.1"/>
    </source>
</evidence>
<sequence>MAFRIWKIGLHIQQHDVLAVAIVRDASGWLLQRWWRMPLAHQVVVDGLIREPEQLTAVLLPWSRELPHRHHIHLSFPANRTLQKKLPRPAMTLREPEQTAWLSGAMARELDMEPDALQFDYSEDTLSPAFNVTAAQSKEISALLTLMHPLKVQVTAITPDASALQRLIPYLPEHQQCLVWRDDAQWLWATRSAWGRKSTGEIDDIDALAAALSLCPADIALCDAGGFDPLNAVSVRQPPIPTDSHNFAVALGLAMGGVY</sequence>
<name>A0A6N6K1K7_9ENTR</name>
<accession>A0A6N6K1K7</accession>
<proteinExistence type="predicted"/>
<gene>
    <name evidence="1" type="ORF">DXF85_12405</name>
</gene>
<dbReference type="EMBL" id="QRDC01000010">
    <property type="protein sequence ID" value="KAA1277355.1"/>
    <property type="molecule type" value="Genomic_DNA"/>
</dbReference>
<organism evidence="1 2">
    <name type="scientific">Citrobacter pasteurii</name>
    <dbReference type="NCBI Taxonomy" id="1563222"/>
    <lineage>
        <taxon>Bacteria</taxon>
        <taxon>Pseudomonadati</taxon>
        <taxon>Pseudomonadota</taxon>
        <taxon>Gammaproteobacteria</taxon>
        <taxon>Enterobacterales</taxon>
        <taxon>Enterobacteriaceae</taxon>
        <taxon>Citrobacter</taxon>
    </lineage>
</organism>
<evidence type="ECO:0000313" key="2">
    <source>
        <dbReference type="Proteomes" id="UP000468420"/>
    </source>
</evidence>
<reference evidence="1 2" key="1">
    <citation type="submission" date="2018-08" db="EMBL/GenBank/DDBJ databases">
        <title>Complete genomic analysis of a Citrobacter pasteurii isolated from cockles (Cerastoderma edule) containing a new chromosomic qnrB allele.</title>
        <authorList>
            <person name="Rodrigues A."/>
            <person name="Baptista T."/>
            <person name="Quesada A."/>
            <person name="Campos M.J."/>
        </authorList>
    </citation>
    <scope>NUCLEOTIDE SEQUENCE [LARGE SCALE GENOMIC DNA]</scope>
    <source>
        <strain evidence="1 2">BA18</strain>
    </source>
</reference>
<comment type="caution">
    <text evidence="1">The sequence shown here is derived from an EMBL/GenBank/DDBJ whole genome shotgun (WGS) entry which is preliminary data.</text>
</comment>